<comment type="subcellular location">
    <subcellularLocation>
        <location evidence="1">Membrane</location>
        <topology evidence="1">Multi-pass membrane protein</topology>
    </subcellularLocation>
</comment>
<evidence type="ECO:0000256" key="6">
    <source>
        <dbReference type="ARBA" id="ARBA00023136"/>
    </source>
</evidence>
<keyword evidence="4 7" id="KW-0812">Transmembrane</keyword>
<evidence type="ECO:0000256" key="5">
    <source>
        <dbReference type="ARBA" id="ARBA00022989"/>
    </source>
</evidence>
<evidence type="ECO:0000313" key="9">
    <source>
        <dbReference type="EMBL" id="PVZ04574.1"/>
    </source>
</evidence>
<sequence length="469" mass="50957">MGRTASARALVPASRATAAWPVDETRARRLLGRLCAWMIVLPVDAVAILTPALLVPEQLLGLEALAVVGLALLTGGRRYRARLHISVLDDLPTLLANLLAAIGLVVGVLLLLRGDVTTFLPAAFLGAGLVVVGRTITTQAIRVARTRGLVARPTVFVGGGGLTGHLAELLVEQRKYGLRPIGFVDDRARPEAERVIPRLADFEDLAEVVASCGVQVIIVSETDIAEPRLVELVRRPPCRPCDLLVVPRLHSLCTQAVQGDHIACIPIMRIRTPSLRGPSAVLKRSFDVVFAAVTLVLLAPVLGACTLAVRIETGGSPLFRQERVGRDGRVFTCLKFRTLAPRSGEESATLWSVATDPRVGPVGRFLRRTSLDELPQLWNILRGDMTTVGPRPERPYFVEKFAAELPGYGLRHRVPSGLTGLAQVSGLRGDTSVADRARFDNFYIENWSPWLDVKVLLRTVIEVVFARGR</sequence>
<reference evidence="9 10" key="1">
    <citation type="submission" date="2018-04" db="EMBL/GenBank/DDBJ databases">
        <title>Genomic Encyclopedia of Type Strains, Phase IV (KMG-IV): sequencing the most valuable type-strain genomes for metagenomic binning, comparative biology and taxonomic classification.</title>
        <authorList>
            <person name="Goeker M."/>
        </authorList>
    </citation>
    <scope>NUCLEOTIDE SEQUENCE [LARGE SCALE GENOMIC DNA]</scope>
    <source>
        <strain evidence="9 10">DSM 45771</strain>
    </source>
</reference>
<organism evidence="9 10">
    <name type="scientific">Actinomycetospora cinnamomea</name>
    <dbReference type="NCBI Taxonomy" id="663609"/>
    <lineage>
        <taxon>Bacteria</taxon>
        <taxon>Bacillati</taxon>
        <taxon>Actinomycetota</taxon>
        <taxon>Actinomycetes</taxon>
        <taxon>Pseudonocardiales</taxon>
        <taxon>Pseudonocardiaceae</taxon>
        <taxon>Actinomycetospora</taxon>
    </lineage>
</organism>
<dbReference type="InterPro" id="IPR003362">
    <property type="entry name" value="Bact_transf"/>
</dbReference>
<dbReference type="AlphaFoldDB" id="A0A2U1EXB8"/>
<evidence type="ECO:0000256" key="7">
    <source>
        <dbReference type="SAM" id="Phobius"/>
    </source>
</evidence>
<keyword evidence="10" id="KW-1185">Reference proteome</keyword>
<evidence type="ECO:0000256" key="4">
    <source>
        <dbReference type="ARBA" id="ARBA00022692"/>
    </source>
</evidence>
<proteinExistence type="inferred from homology"/>
<dbReference type="Pfam" id="PF02397">
    <property type="entry name" value="Bac_transf"/>
    <property type="match status" value="1"/>
</dbReference>
<keyword evidence="5 7" id="KW-1133">Transmembrane helix</keyword>
<dbReference type="Pfam" id="PF13727">
    <property type="entry name" value="CoA_binding_3"/>
    <property type="match status" value="1"/>
</dbReference>
<gene>
    <name evidence="9" type="ORF">C8D89_11727</name>
</gene>
<accession>A0A2U1EXB8</accession>
<name>A0A2U1EXB8_9PSEU</name>
<keyword evidence="3 9" id="KW-0808">Transferase</keyword>
<dbReference type="Proteomes" id="UP000245639">
    <property type="component" value="Unassembled WGS sequence"/>
</dbReference>
<dbReference type="RefSeq" id="WP_207787385.1">
    <property type="nucleotide sequence ID" value="NZ_QEKW01000017.1"/>
</dbReference>
<protein>
    <submittedName>
        <fullName evidence="9">Exopolysaccharide biosynthesis polyprenyl glycosylphosphotransferase</fullName>
    </submittedName>
</protein>
<evidence type="ECO:0000256" key="2">
    <source>
        <dbReference type="ARBA" id="ARBA00006464"/>
    </source>
</evidence>
<dbReference type="GO" id="GO:0016780">
    <property type="term" value="F:phosphotransferase activity, for other substituted phosphate groups"/>
    <property type="evidence" value="ECO:0007669"/>
    <property type="project" value="TreeGrafter"/>
</dbReference>
<dbReference type="InterPro" id="IPR017475">
    <property type="entry name" value="EPS_sugar_tfrase"/>
</dbReference>
<dbReference type="EMBL" id="QEKW01000017">
    <property type="protein sequence ID" value="PVZ04574.1"/>
    <property type="molecule type" value="Genomic_DNA"/>
</dbReference>
<keyword evidence="6 7" id="KW-0472">Membrane</keyword>
<dbReference type="PANTHER" id="PTHR30576:SF0">
    <property type="entry name" value="UNDECAPRENYL-PHOSPHATE N-ACETYLGALACTOSAMINYL 1-PHOSPHATE TRANSFERASE-RELATED"/>
    <property type="match status" value="1"/>
</dbReference>
<dbReference type="PANTHER" id="PTHR30576">
    <property type="entry name" value="COLANIC BIOSYNTHESIS UDP-GLUCOSE LIPID CARRIER TRANSFERASE"/>
    <property type="match status" value="1"/>
</dbReference>
<feature type="transmembrane region" description="Helical" evidence="7">
    <location>
        <begin position="34"/>
        <end position="54"/>
    </location>
</feature>
<dbReference type="Gene3D" id="3.40.50.720">
    <property type="entry name" value="NAD(P)-binding Rossmann-like Domain"/>
    <property type="match status" value="1"/>
</dbReference>
<feature type="transmembrane region" description="Helical" evidence="7">
    <location>
        <begin position="91"/>
        <end position="112"/>
    </location>
</feature>
<evidence type="ECO:0000256" key="3">
    <source>
        <dbReference type="ARBA" id="ARBA00022679"/>
    </source>
</evidence>
<feature type="domain" description="Bacterial sugar transferase" evidence="8">
    <location>
        <begin position="283"/>
        <end position="464"/>
    </location>
</feature>
<dbReference type="GO" id="GO:0016020">
    <property type="term" value="C:membrane"/>
    <property type="evidence" value="ECO:0007669"/>
    <property type="project" value="UniProtKB-SubCell"/>
</dbReference>
<evidence type="ECO:0000259" key="8">
    <source>
        <dbReference type="Pfam" id="PF02397"/>
    </source>
</evidence>
<evidence type="ECO:0000313" key="10">
    <source>
        <dbReference type="Proteomes" id="UP000245639"/>
    </source>
</evidence>
<comment type="similarity">
    <text evidence="2">Belongs to the bacterial sugar transferase family.</text>
</comment>
<feature type="transmembrane region" description="Helical" evidence="7">
    <location>
        <begin position="118"/>
        <end position="137"/>
    </location>
</feature>
<comment type="caution">
    <text evidence="9">The sequence shown here is derived from an EMBL/GenBank/DDBJ whole genome shotgun (WGS) entry which is preliminary data.</text>
</comment>
<evidence type="ECO:0000256" key="1">
    <source>
        <dbReference type="ARBA" id="ARBA00004141"/>
    </source>
</evidence>
<dbReference type="NCBIfam" id="TIGR03025">
    <property type="entry name" value="EPS_sugtrans"/>
    <property type="match status" value="1"/>
</dbReference>
<feature type="transmembrane region" description="Helical" evidence="7">
    <location>
        <begin position="288"/>
        <end position="309"/>
    </location>
</feature>
<feature type="transmembrane region" description="Helical" evidence="7">
    <location>
        <begin position="60"/>
        <end position="79"/>
    </location>
</feature>